<protein>
    <submittedName>
        <fullName evidence="1">Uncharacterized protein</fullName>
    </submittedName>
</protein>
<gene>
    <name evidence="1" type="ORF">WA026_009348</name>
</gene>
<dbReference type="Proteomes" id="UP001431783">
    <property type="component" value="Unassembled WGS sequence"/>
</dbReference>
<sequence>MSQKSKHYQIIELENGEIIVVHETWVSPEKQHVFWPPYPDNYTYRRSLEKREEPAAHWTIHLTKRVIYRTDNLPKALAKVKKAEYTSNIVYYHLLPHIVTLKEQNNINEVESFEAELDNECANRLMLYLSVFGGEFTATVTNRILREIGKTNKIPFQSLKPKDLIINVKKKRTSAASVDVENAVKTWLKNGP</sequence>
<comment type="caution">
    <text evidence="1">The sequence shown here is derived from an EMBL/GenBank/DDBJ whole genome shotgun (WGS) entry which is preliminary data.</text>
</comment>
<accession>A0AAW1U5W9</accession>
<dbReference type="AlphaFoldDB" id="A0AAW1U5W9"/>
<keyword evidence="2" id="KW-1185">Reference proteome</keyword>
<evidence type="ECO:0000313" key="1">
    <source>
        <dbReference type="EMBL" id="KAK9875540.1"/>
    </source>
</evidence>
<proteinExistence type="predicted"/>
<organism evidence="1 2">
    <name type="scientific">Henosepilachna vigintioctopunctata</name>
    <dbReference type="NCBI Taxonomy" id="420089"/>
    <lineage>
        <taxon>Eukaryota</taxon>
        <taxon>Metazoa</taxon>
        <taxon>Ecdysozoa</taxon>
        <taxon>Arthropoda</taxon>
        <taxon>Hexapoda</taxon>
        <taxon>Insecta</taxon>
        <taxon>Pterygota</taxon>
        <taxon>Neoptera</taxon>
        <taxon>Endopterygota</taxon>
        <taxon>Coleoptera</taxon>
        <taxon>Polyphaga</taxon>
        <taxon>Cucujiformia</taxon>
        <taxon>Coccinelloidea</taxon>
        <taxon>Coccinellidae</taxon>
        <taxon>Epilachninae</taxon>
        <taxon>Epilachnini</taxon>
        <taxon>Henosepilachna</taxon>
    </lineage>
</organism>
<reference evidence="1 2" key="1">
    <citation type="submission" date="2023-03" db="EMBL/GenBank/DDBJ databases">
        <title>Genome insight into feeding habits of ladybird beetles.</title>
        <authorList>
            <person name="Li H.-S."/>
            <person name="Huang Y.-H."/>
            <person name="Pang H."/>
        </authorList>
    </citation>
    <scope>NUCLEOTIDE SEQUENCE [LARGE SCALE GENOMIC DNA]</scope>
    <source>
        <strain evidence="1">SYSU_2023b</strain>
        <tissue evidence="1">Whole body</tissue>
    </source>
</reference>
<dbReference type="EMBL" id="JARQZJ010000034">
    <property type="protein sequence ID" value="KAK9875540.1"/>
    <property type="molecule type" value="Genomic_DNA"/>
</dbReference>
<name>A0AAW1U5W9_9CUCU</name>
<evidence type="ECO:0000313" key="2">
    <source>
        <dbReference type="Proteomes" id="UP001431783"/>
    </source>
</evidence>